<dbReference type="Gene3D" id="3.40.50.150">
    <property type="entry name" value="Vaccinia Virus protein VP39"/>
    <property type="match status" value="1"/>
</dbReference>
<dbReference type="Pfam" id="PF01596">
    <property type="entry name" value="Methyltransf_3"/>
    <property type="match status" value="1"/>
</dbReference>
<comment type="caution">
    <text evidence="4">The sequence shown here is derived from an EMBL/GenBank/DDBJ whole genome shotgun (WGS) entry which is preliminary data.</text>
</comment>
<evidence type="ECO:0000313" key="4">
    <source>
        <dbReference type="EMBL" id="MBO1750335.1"/>
    </source>
</evidence>
<dbReference type="EMBL" id="JAGEMK010000001">
    <property type="protein sequence ID" value="MBO1750335.1"/>
    <property type="molecule type" value="Genomic_DNA"/>
</dbReference>
<dbReference type="InterPro" id="IPR002935">
    <property type="entry name" value="SAM_O-MeTrfase"/>
</dbReference>
<keyword evidence="5" id="KW-1185">Reference proteome</keyword>
<dbReference type="GO" id="GO:0008757">
    <property type="term" value="F:S-adenosylmethionine-dependent methyltransferase activity"/>
    <property type="evidence" value="ECO:0007669"/>
    <property type="project" value="TreeGrafter"/>
</dbReference>
<keyword evidence="3" id="KW-0949">S-adenosyl-L-methionine</keyword>
<dbReference type="PROSITE" id="PS51682">
    <property type="entry name" value="SAM_OMT_I"/>
    <property type="match status" value="1"/>
</dbReference>
<keyword evidence="1" id="KW-0489">Methyltransferase</keyword>
<dbReference type="GO" id="GO:0008171">
    <property type="term" value="F:O-methyltransferase activity"/>
    <property type="evidence" value="ECO:0007669"/>
    <property type="project" value="InterPro"/>
</dbReference>
<dbReference type="AlphaFoldDB" id="A0A939LP83"/>
<proteinExistence type="predicted"/>
<dbReference type="SUPFAM" id="SSF53335">
    <property type="entry name" value="S-adenosyl-L-methionine-dependent methyltransferases"/>
    <property type="match status" value="1"/>
</dbReference>
<dbReference type="GO" id="GO:0032259">
    <property type="term" value="P:methylation"/>
    <property type="evidence" value="ECO:0007669"/>
    <property type="project" value="UniProtKB-KW"/>
</dbReference>
<evidence type="ECO:0000256" key="3">
    <source>
        <dbReference type="ARBA" id="ARBA00022691"/>
    </source>
</evidence>
<sequence length="232" mass="24791">MDPTTWAAVDDYLAPLTQEDEVLRAANARAREEGLPPIQVSAPQGRMLQLIAQIHGARRALEIGTLAGYSTIWLARGLSGPQPHLTTLERDPHHAEVARANIDAAGLGDVVEVRVGAAVETLAELEASGTEPFDLVFVDADKPSNTRYLDAALRLVRPGAVIVVDNVVRQGALADVGSTDERVRGSREVVERVASDPRLSATVLQTVGSKGYDGFMLVRVDEDEGPDALSGR</sequence>
<gene>
    <name evidence="4" type="ORF">J4G33_00795</name>
</gene>
<dbReference type="CDD" id="cd02440">
    <property type="entry name" value="AdoMet_MTases"/>
    <property type="match status" value="1"/>
</dbReference>
<dbReference type="PANTHER" id="PTHR10509:SF14">
    <property type="entry name" value="CAFFEOYL-COA O-METHYLTRANSFERASE 3-RELATED"/>
    <property type="match status" value="1"/>
</dbReference>
<protein>
    <submittedName>
        <fullName evidence="4">O-methyltransferase</fullName>
    </submittedName>
</protein>
<reference evidence="4" key="1">
    <citation type="submission" date="2021-03" db="EMBL/GenBank/DDBJ databases">
        <title>Actinotalea soli sp. nov., isolated from soil.</title>
        <authorList>
            <person name="Ping W."/>
            <person name="Zhang J."/>
        </authorList>
    </citation>
    <scope>NUCLEOTIDE SEQUENCE</scope>
    <source>
        <strain evidence="4">BY-33</strain>
    </source>
</reference>
<evidence type="ECO:0000256" key="1">
    <source>
        <dbReference type="ARBA" id="ARBA00022603"/>
    </source>
</evidence>
<evidence type="ECO:0000313" key="5">
    <source>
        <dbReference type="Proteomes" id="UP000664209"/>
    </source>
</evidence>
<organism evidence="4 5">
    <name type="scientific">Actinotalea soli</name>
    <dbReference type="NCBI Taxonomy" id="2819234"/>
    <lineage>
        <taxon>Bacteria</taxon>
        <taxon>Bacillati</taxon>
        <taxon>Actinomycetota</taxon>
        <taxon>Actinomycetes</taxon>
        <taxon>Micrococcales</taxon>
        <taxon>Cellulomonadaceae</taxon>
        <taxon>Actinotalea</taxon>
    </lineage>
</organism>
<keyword evidence="2" id="KW-0808">Transferase</keyword>
<dbReference type="RefSeq" id="WP_208053997.1">
    <property type="nucleotide sequence ID" value="NZ_JAGEMK010000001.1"/>
</dbReference>
<accession>A0A939LP83</accession>
<dbReference type="InterPro" id="IPR029063">
    <property type="entry name" value="SAM-dependent_MTases_sf"/>
</dbReference>
<evidence type="ECO:0000256" key="2">
    <source>
        <dbReference type="ARBA" id="ARBA00022679"/>
    </source>
</evidence>
<name>A0A939LP83_9CELL</name>
<dbReference type="PANTHER" id="PTHR10509">
    <property type="entry name" value="O-METHYLTRANSFERASE-RELATED"/>
    <property type="match status" value="1"/>
</dbReference>
<dbReference type="Proteomes" id="UP000664209">
    <property type="component" value="Unassembled WGS sequence"/>
</dbReference>
<dbReference type="InterPro" id="IPR050362">
    <property type="entry name" value="Cation-dep_OMT"/>
</dbReference>